<dbReference type="AlphaFoldDB" id="A0AA45L996"/>
<evidence type="ECO:0000256" key="1">
    <source>
        <dbReference type="ARBA" id="ARBA00023125"/>
    </source>
</evidence>
<evidence type="ECO:0000313" key="5">
    <source>
        <dbReference type="Proteomes" id="UP000677152"/>
    </source>
</evidence>
<evidence type="ECO:0000313" key="4">
    <source>
        <dbReference type="EMBL" id="QUF05125.1"/>
    </source>
</evidence>
<dbReference type="PRINTS" id="PR00455">
    <property type="entry name" value="HTHTETR"/>
</dbReference>
<accession>A0AA45L996</accession>
<dbReference type="GO" id="GO:0000976">
    <property type="term" value="F:transcription cis-regulatory region binding"/>
    <property type="evidence" value="ECO:0007669"/>
    <property type="project" value="TreeGrafter"/>
</dbReference>
<proteinExistence type="predicted"/>
<dbReference type="SUPFAM" id="SSF46689">
    <property type="entry name" value="Homeodomain-like"/>
    <property type="match status" value="1"/>
</dbReference>
<name>A0AA45L996_9PSEU</name>
<organism evidence="4 5">
    <name type="scientific">Actinosynnema pretiosum subsp. pretiosum</name>
    <dbReference type="NCBI Taxonomy" id="103721"/>
    <lineage>
        <taxon>Bacteria</taxon>
        <taxon>Bacillati</taxon>
        <taxon>Actinomycetota</taxon>
        <taxon>Actinomycetes</taxon>
        <taxon>Pseudonocardiales</taxon>
        <taxon>Pseudonocardiaceae</taxon>
        <taxon>Actinosynnema</taxon>
    </lineage>
</organism>
<feature type="domain" description="HTH tetR-type" evidence="3">
    <location>
        <begin position="4"/>
        <end position="64"/>
    </location>
</feature>
<dbReference type="PANTHER" id="PTHR30055">
    <property type="entry name" value="HTH-TYPE TRANSCRIPTIONAL REGULATOR RUTR"/>
    <property type="match status" value="1"/>
</dbReference>
<feature type="DNA-binding region" description="H-T-H motif" evidence="2">
    <location>
        <begin position="27"/>
        <end position="46"/>
    </location>
</feature>
<reference evidence="4" key="1">
    <citation type="submission" date="2021-04" db="EMBL/GenBank/DDBJ databases">
        <title>Genomic sequence of Actinosynnema pretiosum subsp. pretiosum ATCC 31280 (C-14919).</title>
        <authorList>
            <person name="Bai L."/>
            <person name="Wang X."/>
            <person name="Xiao Y."/>
        </authorList>
    </citation>
    <scope>NUCLEOTIDE SEQUENCE</scope>
    <source>
        <strain evidence="4">ATCC 31280</strain>
    </source>
</reference>
<evidence type="ECO:0000259" key="3">
    <source>
        <dbReference type="PROSITE" id="PS50977"/>
    </source>
</evidence>
<dbReference type="GO" id="GO:0003700">
    <property type="term" value="F:DNA-binding transcription factor activity"/>
    <property type="evidence" value="ECO:0007669"/>
    <property type="project" value="TreeGrafter"/>
</dbReference>
<dbReference type="InterPro" id="IPR009057">
    <property type="entry name" value="Homeodomain-like_sf"/>
</dbReference>
<dbReference type="PANTHER" id="PTHR30055:SF223">
    <property type="entry name" value="HTH-TYPE TRANSCRIPTIONAL REGULATOR UIDR"/>
    <property type="match status" value="1"/>
</dbReference>
<gene>
    <name evidence="4" type="ORF">KCV87_03130</name>
</gene>
<dbReference type="EMBL" id="CP073249">
    <property type="protein sequence ID" value="QUF05125.1"/>
    <property type="molecule type" value="Genomic_DNA"/>
</dbReference>
<keyword evidence="1 2" id="KW-0238">DNA-binding</keyword>
<dbReference type="PROSITE" id="PS50977">
    <property type="entry name" value="HTH_TETR_2"/>
    <property type="match status" value="1"/>
</dbReference>
<dbReference type="Gene3D" id="1.10.357.10">
    <property type="entry name" value="Tetracycline Repressor, domain 2"/>
    <property type="match status" value="1"/>
</dbReference>
<dbReference type="InterPro" id="IPR050109">
    <property type="entry name" value="HTH-type_TetR-like_transc_reg"/>
</dbReference>
<sequence>MSHDARHSQLLDEARLLIREEGCDALTLARVADRAGVAKPLVYQHFGTRAAVLVELYRRFEERQLAVLRELLGSAGGGLRSVAEQIADACVGCAVTEGEELPGVISALEGSPELRRVRQEADRRFGDACLEALLPHARADGLPAAAMPAILGAMSGVSRSLIAGECTPDEGREALREVIAALVPSGG</sequence>
<dbReference type="Proteomes" id="UP000677152">
    <property type="component" value="Chromosome"/>
</dbReference>
<dbReference type="InterPro" id="IPR001647">
    <property type="entry name" value="HTH_TetR"/>
</dbReference>
<protein>
    <submittedName>
        <fullName evidence="4">TetR/AcrR family transcriptional regulator</fullName>
    </submittedName>
</protein>
<evidence type="ECO:0000256" key="2">
    <source>
        <dbReference type="PROSITE-ProRule" id="PRU00335"/>
    </source>
</evidence>
<dbReference type="Pfam" id="PF00440">
    <property type="entry name" value="TetR_N"/>
    <property type="match status" value="1"/>
</dbReference>